<dbReference type="STRING" id="52838.A0A4S8KBM1"/>
<feature type="compositionally biased region" description="Basic and acidic residues" evidence="1">
    <location>
        <begin position="567"/>
        <end position="576"/>
    </location>
</feature>
<feature type="compositionally biased region" description="Basic and acidic residues" evidence="1">
    <location>
        <begin position="126"/>
        <end position="136"/>
    </location>
</feature>
<proteinExistence type="predicted"/>
<sequence>MDDAPPLNVNVSVSPKPEKEEVTSGSPPNPLRLLAKSGFGFQSLVLRLDLLVRRNLEWWRLTAWRGCGDLRSRAFGRPFLLLDYLMVQLRSYEKLRPDSGLPIAKPTPAPAAAGVKLEIEDQLEDEHGPLDKRPKMDTSPPQPWGIGGSMPPTELIQNNLLNEPSPLGLHLRKSPSLLDLIQMRLSQASASVKSSVMGNENLEDVKNEDFKSTGALASIEKMKASNFPASLLRIGTWEYASRYEGDLVAKCYFAKRKLVWEILEGGLKSKIEVQWSDITALKATCPENGPGTLDIVLARQPLFFRETNPQPRKHTLWQATSDFTDGQASKHRRHFLQCPQGLLNKHFEKLIQCDPRLYALSQELDIILKSPFFEPKISMFEDPDEYKCHPFDKLKDEYGSAIQKFQDSALACAGTSISAKSEIRESTGALSDISIGKIHSPSSVMDHISVETDEKKNHSCWDELKYPGLKPSMSISDFVSQIENCISEQISSGNPQLPGTIPDKKMLEELAQCLFSDSQMPTSDEKTVMTKVNSFCCLLQKDAASVQSHQMNAGGTSADDSGSQDGVSEKHTHSLEDEFNNNSGLKTLANISRKDSFGELLMHLPRVASLPQFLFNITEDEEDSCSSN</sequence>
<dbReference type="EMBL" id="PYDT01000001">
    <property type="protein sequence ID" value="THU72468.1"/>
    <property type="molecule type" value="Genomic_DNA"/>
</dbReference>
<dbReference type="Pfam" id="PF24818">
    <property type="entry name" value="PH_TRF2_HOY1"/>
    <property type="match status" value="1"/>
</dbReference>
<feature type="domain" description="TRF2/HOY1 PH-like" evidence="2">
    <location>
        <begin position="226"/>
        <end position="344"/>
    </location>
</feature>
<dbReference type="AlphaFoldDB" id="A0A4S8KBM1"/>
<dbReference type="InterPro" id="IPR057939">
    <property type="entry name" value="TRF2_HOY1_PH"/>
</dbReference>
<feature type="compositionally biased region" description="Polar residues" evidence="1">
    <location>
        <begin position="548"/>
        <end position="566"/>
    </location>
</feature>
<evidence type="ECO:0000313" key="3">
    <source>
        <dbReference type="EMBL" id="THU72468.1"/>
    </source>
</evidence>
<name>A0A4S8KBM1_MUSBA</name>
<dbReference type="Proteomes" id="UP000317650">
    <property type="component" value="Chromosome 4"/>
</dbReference>
<evidence type="ECO:0000313" key="4">
    <source>
        <dbReference type="Proteomes" id="UP000317650"/>
    </source>
</evidence>
<keyword evidence="4" id="KW-1185">Reference proteome</keyword>
<dbReference type="PANTHER" id="PTHR33494:SF1">
    <property type="entry name" value="C2H2-TYPE DOMAIN-CONTAINING PROTEIN-RELATED"/>
    <property type="match status" value="1"/>
</dbReference>
<feature type="region of interest" description="Disordered" evidence="1">
    <location>
        <begin position="126"/>
        <end position="150"/>
    </location>
</feature>
<accession>A0A4S8KBM1</accession>
<dbReference type="PANTHER" id="PTHR33494">
    <property type="entry name" value="OS02G0793800 PROTEIN"/>
    <property type="match status" value="1"/>
</dbReference>
<evidence type="ECO:0000256" key="1">
    <source>
        <dbReference type="SAM" id="MobiDB-lite"/>
    </source>
</evidence>
<organism evidence="3 4">
    <name type="scientific">Musa balbisiana</name>
    <name type="common">Banana</name>
    <dbReference type="NCBI Taxonomy" id="52838"/>
    <lineage>
        <taxon>Eukaryota</taxon>
        <taxon>Viridiplantae</taxon>
        <taxon>Streptophyta</taxon>
        <taxon>Embryophyta</taxon>
        <taxon>Tracheophyta</taxon>
        <taxon>Spermatophyta</taxon>
        <taxon>Magnoliopsida</taxon>
        <taxon>Liliopsida</taxon>
        <taxon>Zingiberales</taxon>
        <taxon>Musaceae</taxon>
        <taxon>Musa</taxon>
    </lineage>
</organism>
<comment type="caution">
    <text evidence="3">The sequence shown here is derived from an EMBL/GenBank/DDBJ whole genome shotgun (WGS) entry which is preliminary data.</text>
</comment>
<gene>
    <name evidence="3" type="ORF">C4D60_Mb04t12450</name>
</gene>
<feature type="region of interest" description="Disordered" evidence="1">
    <location>
        <begin position="1"/>
        <end position="28"/>
    </location>
</feature>
<feature type="region of interest" description="Disordered" evidence="1">
    <location>
        <begin position="548"/>
        <end position="581"/>
    </location>
</feature>
<reference evidence="3 4" key="1">
    <citation type="journal article" date="2019" name="Nat. Plants">
        <title>Genome sequencing of Musa balbisiana reveals subgenome evolution and function divergence in polyploid bananas.</title>
        <authorList>
            <person name="Yao X."/>
        </authorList>
    </citation>
    <scope>NUCLEOTIDE SEQUENCE [LARGE SCALE GENOMIC DNA]</scope>
    <source>
        <strain evidence="4">cv. DH-PKW</strain>
        <tissue evidence="3">Leaves</tissue>
    </source>
</reference>
<evidence type="ECO:0000259" key="2">
    <source>
        <dbReference type="Pfam" id="PF24818"/>
    </source>
</evidence>
<protein>
    <recommendedName>
        <fullName evidence="2">TRF2/HOY1 PH-like domain-containing protein</fullName>
    </recommendedName>
</protein>